<dbReference type="EMBL" id="JACMSC010000194">
    <property type="protein sequence ID" value="KAG6466160.1"/>
    <property type="molecule type" value="Genomic_DNA"/>
</dbReference>
<evidence type="ECO:0000256" key="1">
    <source>
        <dbReference type="SAM" id="MobiDB-lite"/>
    </source>
</evidence>
<feature type="compositionally biased region" description="Polar residues" evidence="1">
    <location>
        <begin position="133"/>
        <end position="149"/>
    </location>
</feature>
<accession>A0A8J5BSY5</accession>
<feature type="region of interest" description="Disordered" evidence="1">
    <location>
        <begin position="53"/>
        <end position="86"/>
    </location>
</feature>
<organism evidence="2 3">
    <name type="scientific">Zingiber officinale</name>
    <name type="common">Ginger</name>
    <name type="synonym">Amomum zingiber</name>
    <dbReference type="NCBI Taxonomy" id="94328"/>
    <lineage>
        <taxon>Eukaryota</taxon>
        <taxon>Viridiplantae</taxon>
        <taxon>Streptophyta</taxon>
        <taxon>Embryophyta</taxon>
        <taxon>Tracheophyta</taxon>
        <taxon>Spermatophyta</taxon>
        <taxon>Magnoliopsida</taxon>
        <taxon>Liliopsida</taxon>
        <taxon>Zingiberales</taxon>
        <taxon>Zingiberaceae</taxon>
        <taxon>Zingiber</taxon>
    </lineage>
</organism>
<comment type="caution">
    <text evidence="2">The sequence shown here is derived from an EMBL/GenBank/DDBJ whole genome shotgun (WGS) entry which is preliminary data.</text>
</comment>
<dbReference type="AlphaFoldDB" id="A0A8J5BSY5"/>
<feature type="region of interest" description="Disordered" evidence="1">
    <location>
        <begin position="128"/>
        <end position="149"/>
    </location>
</feature>
<sequence length="149" mass="16105">MEEENVAQARALKEEASARNRALEVEVAARNCALEEEVAAKAHDVEEDKAAKINAMDEELPPKKDHLCNTDLTEDGTSAKEPIAPTETKQLTIEDVAIEEKMTGGDKTAPQDVGDNMLSSTLVENTIDVPHGVSNSSDMEVVTNSDEID</sequence>
<evidence type="ECO:0000313" key="3">
    <source>
        <dbReference type="Proteomes" id="UP000734854"/>
    </source>
</evidence>
<name>A0A8J5BSY5_ZINOF</name>
<proteinExistence type="predicted"/>
<gene>
    <name evidence="2" type="ORF">ZIOFF_076048</name>
</gene>
<keyword evidence="3" id="KW-1185">Reference proteome</keyword>
<protein>
    <submittedName>
        <fullName evidence="2">Uncharacterized protein</fullName>
    </submittedName>
</protein>
<reference evidence="2 3" key="1">
    <citation type="submission" date="2020-08" db="EMBL/GenBank/DDBJ databases">
        <title>Plant Genome Project.</title>
        <authorList>
            <person name="Zhang R.-G."/>
        </authorList>
    </citation>
    <scope>NUCLEOTIDE SEQUENCE [LARGE SCALE GENOMIC DNA]</scope>
    <source>
        <tissue evidence="2">Rhizome</tissue>
    </source>
</reference>
<dbReference type="Proteomes" id="UP000734854">
    <property type="component" value="Unassembled WGS sequence"/>
</dbReference>
<evidence type="ECO:0000313" key="2">
    <source>
        <dbReference type="EMBL" id="KAG6466160.1"/>
    </source>
</evidence>